<keyword evidence="5" id="KW-0997">Cell inner membrane</keyword>
<dbReference type="NCBIfam" id="TIGR01726">
    <property type="entry name" value="HEQRo_perm_3TM"/>
    <property type="match status" value="1"/>
</dbReference>
<gene>
    <name evidence="11" type="ORF">F6X38_03465</name>
</gene>
<dbReference type="InterPro" id="IPR010065">
    <property type="entry name" value="AA_ABC_transptr_permease_3TM"/>
</dbReference>
<keyword evidence="4" id="KW-1003">Cell membrane</keyword>
<comment type="subcellular location">
    <subcellularLocation>
        <location evidence="1">Cell inner membrane</location>
        <topology evidence="1">Multi-pass membrane protein</topology>
    </subcellularLocation>
    <subcellularLocation>
        <location evidence="9">Cell membrane</location>
        <topology evidence="9">Multi-pass membrane protein</topology>
    </subcellularLocation>
</comment>
<dbReference type="InterPro" id="IPR043429">
    <property type="entry name" value="ArtM/GltK/GlnP/TcyL/YhdX-like"/>
</dbReference>
<protein>
    <submittedName>
        <fullName evidence="11">ABC transporter permease</fullName>
    </submittedName>
</protein>
<keyword evidence="8 9" id="KW-0472">Membrane</keyword>
<dbReference type="Gene3D" id="1.10.3720.10">
    <property type="entry name" value="MetI-like"/>
    <property type="match status" value="1"/>
</dbReference>
<dbReference type="Pfam" id="PF00528">
    <property type="entry name" value="BPD_transp_1"/>
    <property type="match status" value="1"/>
</dbReference>
<dbReference type="SUPFAM" id="SSF161098">
    <property type="entry name" value="MetI-like"/>
    <property type="match status" value="1"/>
</dbReference>
<evidence type="ECO:0000256" key="1">
    <source>
        <dbReference type="ARBA" id="ARBA00004429"/>
    </source>
</evidence>
<comment type="caution">
    <text evidence="11">The sequence shown here is derived from an EMBL/GenBank/DDBJ whole genome shotgun (WGS) entry which is preliminary data.</text>
</comment>
<dbReference type="Proteomes" id="UP000432089">
    <property type="component" value="Unassembled WGS sequence"/>
</dbReference>
<evidence type="ECO:0000256" key="5">
    <source>
        <dbReference type="ARBA" id="ARBA00022519"/>
    </source>
</evidence>
<feature type="transmembrane region" description="Helical" evidence="9">
    <location>
        <begin position="202"/>
        <end position="222"/>
    </location>
</feature>
<feature type="transmembrane region" description="Helical" evidence="9">
    <location>
        <begin position="129"/>
        <end position="151"/>
    </location>
</feature>
<dbReference type="CDD" id="cd06261">
    <property type="entry name" value="TM_PBP2"/>
    <property type="match status" value="1"/>
</dbReference>
<evidence type="ECO:0000256" key="7">
    <source>
        <dbReference type="ARBA" id="ARBA00022989"/>
    </source>
</evidence>
<reference evidence="11 12" key="1">
    <citation type="submission" date="2019-09" db="EMBL/GenBank/DDBJ databases">
        <title>YIM 132180 draft genome.</title>
        <authorList>
            <person name="Zhang K."/>
        </authorList>
    </citation>
    <scope>NUCLEOTIDE SEQUENCE [LARGE SCALE GENOMIC DNA]</scope>
    <source>
        <strain evidence="11 12">YIM 132180</strain>
    </source>
</reference>
<evidence type="ECO:0000259" key="10">
    <source>
        <dbReference type="PROSITE" id="PS50928"/>
    </source>
</evidence>
<dbReference type="GO" id="GO:0022857">
    <property type="term" value="F:transmembrane transporter activity"/>
    <property type="evidence" value="ECO:0007669"/>
    <property type="project" value="InterPro"/>
</dbReference>
<dbReference type="PANTHER" id="PTHR30614:SF10">
    <property type="entry name" value="ARGININE ABC TRANSPORTER PERMEASE PROTEIN ARTM"/>
    <property type="match status" value="1"/>
</dbReference>
<keyword evidence="3 9" id="KW-0813">Transport</keyword>
<name>A0A7V7PS58_9HYPH</name>
<keyword evidence="6 9" id="KW-0812">Transmembrane</keyword>
<keyword evidence="12" id="KW-1185">Reference proteome</keyword>
<feature type="transmembrane region" description="Helical" evidence="9">
    <location>
        <begin position="62"/>
        <end position="81"/>
    </location>
</feature>
<evidence type="ECO:0000256" key="4">
    <source>
        <dbReference type="ARBA" id="ARBA00022475"/>
    </source>
</evidence>
<dbReference type="GO" id="GO:0043190">
    <property type="term" value="C:ATP-binding cassette (ABC) transporter complex"/>
    <property type="evidence" value="ECO:0007669"/>
    <property type="project" value="InterPro"/>
</dbReference>
<feature type="transmembrane region" description="Helical" evidence="9">
    <location>
        <begin position="234"/>
        <end position="251"/>
    </location>
</feature>
<evidence type="ECO:0000313" key="12">
    <source>
        <dbReference type="Proteomes" id="UP000432089"/>
    </source>
</evidence>
<dbReference type="GO" id="GO:0006865">
    <property type="term" value="P:amino acid transport"/>
    <property type="evidence" value="ECO:0007669"/>
    <property type="project" value="TreeGrafter"/>
</dbReference>
<evidence type="ECO:0000256" key="2">
    <source>
        <dbReference type="ARBA" id="ARBA00010072"/>
    </source>
</evidence>
<proteinExistence type="inferred from homology"/>
<feature type="transmembrane region" description="Helical" evidence="9">
    <location>
        <begin position="21"/>
        <end position="42"/>
    </location>
</feature>
<dbReference type="RefSeq" id="WP_150968150.1">
    <property type="nucleotide sequence ID" value="NZ_VZDO01000002.1"/>
</dbReference>
<organism evidence="11 12">
    <name type="scientific">Plantimonas leprariae</name>
    <dbReference type="NCBI Taxonomy" id="2615207"/>
    <lineage>
        <taxon>Bacteria</taxon>
        <taxon>Pseudomonadati</taxon>
        <taxon>Pseudomonadota</taxon>
        <taxon>Alphaproteobacteria</taxon>
        <taxon>Hyphomicrobiales</taxon>
        <taxon>Aurantimonadaceae</taxon>
        <taxon>Plantimonas</taxon>
    </lineage>
</organism>
<feature type="transmembrane region" description="Helical" evidence="9">
    <location>
        <begin position="93"/>
        <end position="117"/>
    </location>
</feature>
<dbReference type="PANTHER" id="PTHR30614">
    <property type="entry name" value="MEMBRANE COMPONENT OF AMINO ACID ABC TRANSPORTER"/>
    <property type="match status" value="1"/>
</dbReference>
<dbReference type="AlphaFoldDB" id="A0A7V7PS58"/>
<dbReference type="PROSITE" id="PS50928">
    <property type="entry name" value="ABC_TM1"/>
    <property type="match status" value="1"/>
</dbReference>
<evidence type="ECO:0000256" key="6">
    <source>
        <dbReference type="ARBA" id="ARBA00022692"/>
    </source>
</evidence>
<evidence type="ECO:0000256" key="9">
    <source>
        <dbReference type="RuleBase" id="RU363032"/>
    </source>
</evidence>
<dbReference type="InterPro" id="IPR035906">
    <property type="entry name" value="MetI-like_sf"/>
</dbReference>
<comment type="similarity">
    <text evidence="2">Belongs to the binding-protein-dependent transport system permease family. HisMQ subfamily.</text>
</comment>
<dbReference type="EMBL" id="VZDO01000002">
    <property type="protein sequence ID" value="KAB0681890.1"/>
    <property type="molecule type" value="Genomic_DNA"/>
</dbReference>
<evidence type="ECO:0000256" key="8">
    <source>
        <dbReference type="ARBA" id="ARBA00023136"/>
    </source>
</evidence>
<sequence>MSALAPPAPPRPRPRPRIAGIIVLGLWLLLGLGLVWTLIQAYDPELMARYAPLYMSGLRTTITLVLISFVVGAILSIPIALGRTSANGLARGLTFSYVYFFRGTPLIAQIFLVYYGIGQFRGAFETVGLWWFFRDAWYCALFSLSLNTAAYQAEILRGSIMSVPRGQWEGARSLGLPGYVTFSRVILPQAMIVALRPYANEIILMVKASAIVAIITVLDLFGETRRAYSRTFDFQTYLWAAVLYLAIVEILRHATNFAERRLIRHLKR</sequence>
<keyword evidence="7 9" id="KW-1133">Transmembrane helix</keyword>
<feature type="domain" description="ABC transmembrane type-1" evidence="10">
    <location>
        <begin position="58"/>
        <end position="255"/>
    </location>
</feature>
<accession>A0A7V7PS58</accession>
<evidence type="ECO:0000256" key="3">
    <source>
        <dbReference type="ARBA" id="ARBA00022448"/>
    </source>
</evidence>
<evidence type="ECO:0000313" key="11">
    <source>
        <dbReference type="EMBL" id="KAB0681890.1"/>
    </source>
</evidence>
<dbReference type="InterPro" id="IPR000515">
    <property type="entry name" value="MetI-like"/>
</dbReference>